<feature type="region of interest" description="Disordered" evidence="3">
    <location>
        <begin position="155"/>
        <end position="181"/>
    </location>
</feature>
<dbReference type="GO" id="GO:0022625">
    <property type="term" value="C:cytosolic large ribosomal subunit"/>
    <property type="evidence" value="ECO:0007669"/>
    <property type="project" value="TreeGrafter"/>
</dbReference>
<evidence type="ECO:0000256" key="3">
    <source>
        <dbReference type="SAM" id="MobiDB-lite"/>
    </source>
</evidence>
<dbReference type="InterPro" id="IPR011331">
    <property type="entry name" value="Ribosomal_eL37/eL43"/>
</dbReference>
<proteinExistence type="predicted"/>
<dbReference type="GO" id="GO:0003723">
    <property type="term" value="F:RNA binding"/>
    <property type="evidence" value="ECO:0007669"/>
    <property type="project" value="TreeGrafter"/>
</dbReference>
<organism evidence="4 5">
    <name type="scientific">Actinidia rufa</name>
    <dbReference type="NCBI Taxonomy" id="165716"/>
    <lineage>
        <taxon>Eukaryota</taxon>
        <taxon>Viridiplantae</taxon>
        <taxon>Streptophyta</taxon>
        <taxon>Embryophyta</taxon>
        <taxon>Tracheophyta</taxon>
        <taxon>Spermatophyta</taxon>
        <taxon>Magnoliopsida</taxon>
        <taxon>eudicotyledons</taxon>
        <taxon>Gunneridae</taxon>
        <taxon>Pentapetalae</taxon>
        <taxon>asterids</taxon>
        <taxon>Ericales</taxon>
        <taxon>Actinidiaceae</taxon>
        <taxon>Actinidia</taxon>
    </lineage>
</organism>
<gene>
    <name evidence="4" type="ORF">Acr_00g0039630</name>
</gene>
<dbReference type="Gene3D" id="2.20.25.30">
    <property type="match status" value="1"/>
</dbReference>
<evidence type="ECO:0000256" key="2">
    <source>
        <dbReference type="ARBA" id="ARBA00023274"/>
    </source>
</evidence>
<dbReference type="PANTHER" id="PTHR10768">
    <property type="entry name" value="60S RIBOSOMAL PROTEIN L37"/>
    <property type="match status" value="1"/>
</dbReference>
<name>A0A7J0DJD9_9ERIC</name>
<protein>
    <submittedName>
        <fullName evidence="4">Zinc-binding ribosomal protein family protein</fullName>
    </submittedName>
</protein>
<evidence type="ECO:0000313" key="5">
    <source>
        <dbReference type="Proteomes" id="UP000585474"/>
    </source>
</evidence>
<dbReference type="GO" id="GO:0006412">
    <property type="term" value="P:translation"/>
    <property type="evidence" value="ECO:0007669"/>
    <property type="project" value="InterPro"/>
</dbReference>
<keyword evidence="5" id="KW-1185">Reference proteome</keyword>
<dbReference type="EMBL" id="BJWL01000227">
    <property type="protein sequence ID" value="GFS35406.1"/>
    <property type="molecule type" value="Genomic_DNA"/>
</dbReference>
<evidence type="ECO:0000313" key="4">
    <source>
        <dbReference type="EMBL" id="GFS35406.1"/>
    </source>
</evidence>
<reference evidence="5" key="1">
    <citation type="submission" date="2019-07" db="EMBL/GenBank/DDBJ databases">
        <title>De Novo Assembly of kiwifruit Actinidia rufa.</title>
        <authorList>
            <person name="Sugita-Konishi S."/>
            <person name="Sato K."/>
            <person name="Mori E."/>
            <person name="Abe Y."/>
            <person name="Kisaki G."/>
            <person name="Hamano K."/>
            <person name="Suezawa K."/>
            <person name="Otani M."/>
            <person name="Fukuda T."/>
            <person name="Manabe T."/>
            <person name="Gomi K."/>
            <person name="Tabuchi M."/>
            <person name="Akimitsu K."/>
            <person name="Kataoka I."/>
        </authorList>
    </citation>
    <scope>NUCLEOTIDE SEQUENCE [LARGE SCALE GENOMIC DNA]</scope>
    <source>
        <strain evidence="5">cv. Fuchu</strain>
    </source>
</reference>
<sequence length="335" mass="37932">MPPPSWCVGSMRYTRATRQPRKMTRDHKRHVSTTSALRQHLPCQRLFDRSRLRHFLIALPPDYEHIWASLLHRHPLPTVGQALVELRSEETRKKTMIYQHSQPVLATPAWAPLPPLSQSVRVTNSKNIPSSSQKKYCSFRKRDIHSYEDCRSRLKSRRKGYHNRQTAAVTDSIGPSPDSSSSTLTAADVKIIVTQVLSRTNIHSSTLSTTSADDSLMTTTHTGTISTPDLTIDHAYLDPQTEKIIKTGRKVGCLFELESLHAPHRSVAAASSSNNWSVKAIRRKTTGTGRMRYLRHAPRRFKSGFIEGTQAAPRKKGANLLKFQVTFCHCWFPFS</sequence>
<dbReference type="OrthoDB" id="1706811at2759"/>
<dbReference type="GO" id="GO:0003735">
    <property type="term" value="F:structural constituent of ribosome"/>
    <property type="evidence" value="ECO:0007669"/>
    <property type="project" value="InterPro"/>
</dbReference>
<keyword evidence="2" id="KW-0687">Ribonucleoprotein</keyword>
<dbReference type="PANTHER" id="PTHR10768:SF0">
    <property type="entry name" value="RIBOSOMAL PROTEIN L37"/>
    <property type="match status" value="1"/>
</dbReference>
<keyword evidence="1 4" id="KW-0689">Ribosomal protein</keyword>
<evidence type="ECO:0000256" key="1">
    <source>
        <dbReference type="ARBA" id="ARBA00022980"/>
    </source>
</evidence>
<dbReference type="Proteomes" id="UP000585474">
    <property type="component" value="Unassembled WGS sequence"/>
</dbReference>
<accession>A0A7J0DJD9</accession>
<feature type="compositionally biased region" description="Low complexity" evidence="3">
    <location>
        <begin position="171"/>
        <end position="181"/>
    </location>
</feature>
<comment type="caution">
    <text evidence="4">The sequence shown here is derived from an EMBL/GenBank/DDBJ whole genome shotgun (WGS) entry which is preliminary data.</text>
</comment>
<dbReference type="AlphaFoldDB" id="A0A7J0DJD9"/>